<name>A0AAV7JZV3_9METZ</name>
<protein>
    <submittedName>
        <fullName evidence="1">Uncharacterized protein</fullName>
    </submittedName>
</protein>
<proteinExistence type="predicted"/>
<keyword evidence="2" id="KW-1185">Reference proteome</keyword>
<dbReference type="EMBL" id="JAKMXF010000222">
    <property type="protein sequence ID" value="KAI6654494.1"/>
    <property type="molecule type" value="Genomic_DNA"/>
</dbReference>
<dbReference type="AlphaFoldDB" id="A0AAV7JZV3"/>
<evidence type="ECO:0000313" key="2">
    <source>
        <dbReference type="Proteomes" id="UP001165289"/>
    </source>
</evidence>
<gene>
    <name evidence="1" type="ORF">LOD99_890</name>
</gene>
<dbReference type="Proteomes" id="UP001165289">
    <property type="component" value="Unassembled WGS sequence"/>
</dbReference>
<organism evidence="1 2">
    <name type="scientific">Oopsacas minuta</name>
    <dbReference type="NCBI Taxonomy" id="111878"/>
    <lineage>
        <taxon>Eukaryota</taxon>
        <taxon>Metazoa</taxon>
        <taxon>Porifera</taxon>
        <taxon>Hexactinellida</taxon>
        <taxon>Hexasterophora</taxon>
        <taxon>Lyssacinosida</taxon>
        <taxon>Leucopsacidae</taxon>
        <taxon>Oopsacas</taxon>
    </lineage>
</organism>
<reference evidence="1 2" key="1">
    <citation type="journal article" date="2023" name="BMC Biol.">
        <title>The compact genome of the sponge Oopsacas minuta (Hexactinellida) is lacking key metazoan core genes.</title>
        <authorList>
            <person name="Santini S."/>
            <person name="Schenkelaars Q."/>
            <person name="Jourda C."/>
            <person name="Duchesne M."/>
            <person name="Belahbib H."/>
            <person name="Rocher C."/>
            <person name="Selva M."/>
            <person name="Riesgo A."/>
            <person name="Vervoort M."/>
            <person name="Leys S.P."/>
            <person name="Kodjabachian L."/>
            <person name="Le Bivic A."/>
            <person name="Borchiellini C."/>
            <person name="Claverie J.M."/>
            <person name="Renard E."/>
        </authorList>
    </citation>
    <scope>NUCLEOTIDE SEQUENCE [LARGE SCALE GENOMIC DNA]</scope>
    <source>
        <strain evidence="1">SPO-2</strain>
    </source>
</reference>
<sequence>MILMSFAIFVVNIRMAKKHRFNIGDVTKIAYQAYFGIKLDDQDKSWSPHKVCKYCTETLRLWTQGKAKSMKFGVPMVWGDPKNHHDDCYFCMVEMSGWNRQKKNSWHYPDIHSERRPNPHCSEVQVPVFTSLPDTAFTEAIDESSGSTNSINSCNELLQISKAEPFTQGQLNGLVRDLGLS</sequence>
<comment type="caution">
    <text evidence="1">The sequence shown here is derived from an EMBL/GenBank/DDBJ whole genome shotgun (WGS) entry which is preliminary data.</text>
</comment>
<evidence type="ECO:0000313" key="1">
    <source>
        <dbReference type="EMBL" id="KAI6654494.1"/>
    </source>
</evidence>
<accession>A0AAV7JZV3</accession>